<evidence type="ECO:0000259" key="15">
    <source>
        <dbReference type="PROSITE" id="PS50026"/>
    </source>
</evidence>
<protein>
    <submittedName>
        <fullName evidence="16">Latent-transforming growth factor beta-binding protein 2</fullName>
    </submittedName>
</protein>
<dbReference type="SUPFAM" id="SSF57184">
    <property type="entry name" value="Growth factor receptor domain"/>
    <property type="match status" value="2"/>
</dbReference>
<keyword evidence="11" id="KW-1015">Disulfide bond</keyword>
<comment type="caution">
    <text evidence="14">Lacks conserved residue(s) required for the propagation of feature annotation.</text>
</comment>
<evidence type="ECO:0000256" key="7">
    <source>
        <dbReference type="ARBA" id="ARBA00022729"/>
    </source>
</evidence>
<dbReference type="FunFam" id="2.10.25.10:FF:000005">
    <property type="entry name" value="Fibrillin 2"/>
    <property type="match status" value="1"/>
</dbReference>
<evidence type="ECO:0000313" key="16">
    <source>
        <dbReference type="EMBL" id="GFS10720.1"/>
    </source>
</evidence>
<dbReference type="GO" id="GO:0006897">
    <property type="term" value="P:endocytosis"/>
    <property type="evidence" value="ECO:0007669"/>
    <property type="project" value="UniProtKB-KW"/>
</dbReference>
<dbReference type="FunFam" id="2.10.25.10:FF:000240">
    <property type="entry name" value="Vitamin K-dependent protein S"/>
    <property type="match status" value="1"/>
</dbReference>
<dbReference type="PANTHER" id="PTHR47333">
    <property type="entry name" value="VON WILLEBRAND FACTOR C AND EGF DOMAIN-CONTAINING PROTEIN"/>
    <property type="match status" value="1"/>
</dbReference>
<keyword evidence="9" id="KW-1133">Transmembrane helix</keyword>
<keyword evidence="12" id="KW-0675">Receptor</keyword>
<evidence type="ECO:0000256" key="11">
    <source>
        <dbReference type="ARBA" id="ARBA00023157"/>
    </source>
</evidence>
<dbReference type="FunFam" id="2.10.25.10:FF:000014">
    <property type="entry name" value="Latent-transforming growth factor beta-binding protein 3"/>
    <property type="match status" value="1"/>
</dbReference>
<evidence type="ECO:0000256" key="4">
    <source>
        <dbReference type="ARBA" id="ARBA00022536"/>
    </source>
</evidence>
<dbReference type="PANTHER" id="PTHR47333:SF4">
    <property type="entry name" value="EGF-LIKE DOMAIN-CONTAINING PROTEIN"/>
    <property type="match status" value="1"/>
</dbReference>
<accession>A0AAV4ILC8</accession>
<evidence type="ECO:0000256" key="10">
    <source>
        <dbReference type="ARBA" id="ARBA00023136"/>
    </source>
</evidence>
<evidence type="ECO:0000256" key="5">
    <source>
        <dbReference type="ARBA" id="ARBA00022583"/>
    </source>
</evidence>
<dbReference type="EMBL" id="BMAT01013347">
    <property type="protein sequence ID" value="GFS10720.1"/>
    <property type="molecule type" value="Genomic_DNA"/>
</dbReference>
<keyword evidence="3" id="KW-0964">Secreted</keyword>
<dbReference type="CDD" id="cd00054">
    <property type="entry name" value="EGF_CA"/>
    <property type="match status" value="3"/>
</dbReference>
<feature type="domain" description="EGF-like" evidence="15">
    <location>
        <begin position="340"/>
        <end position="380"/>
    </location>
</feature>
<dbReference type="PROSITE" id="PS50026">
    <property type="entry name" value="EGF_3"/>
    <property type="match status" value="5"/>
</dbReference>
<dbReference type="Pfam" id="PF07645">
    <property type="entry name" value="EGF_CA"/>
    <property type="match status" value="7"/>
</dbReference>
<feature type="domain" description="EGF-like" evidence="15">
    <location>
        <begin position="466"/>
        <end position="502"/>
    </location>
</feature>
<dbReference type="Proteomes" id="UP000762676">
    <property type="component" value="Unassembled WGS sequence"/>
</dbReference>
<keyword evidence="7" id="KW-0732">Signal</keyword>
<name>A0AAV4ILC8_9GAST</name>
<dbReference type="SMART" id="SM00179">
    <property type="entry name" value="EGF_CA"/>
    <property type="match status" value="9"/>
</dbReference>
<dbReference type="SUPFAM" id="SSF56436">
    <property type="entry name" value="C-type lectin-like"/>
    <property type="match status" value="1"/>
</dbReference>
<dbReference type="PROSITE" id="PS01187">
    <property type="entry name" value="EGF_CA"/>
    <property type="match status" value="3"/>
</dbReference>
<dbReference type="PROSITE" id="PS00010">
    <property type="entry name" value="ASX_HYDROXYL"/>
    <property type="match status" value="9"/>
</dbReference>
<gene>
    <name evidence="16" type="ORF">ElyMa_006653100</name>
</gene>
<evidence type="ECO:0000256" key="2">
    <source>
        <dbReference type="ARBA" id="ARBA00004613"/>
    </source>
</evidence>
<dbReference type="InterPro" id="IPR018097">
    <property type="entry name" value="EGF_Ca-bd_CS"/>
</dbReference>
<evidence type="ECO:0000256" key="3">
    <source>
        <dbReference type="ARBA" id="ARBA00022525"/>
    </source>
</evidence>
<dbReference type="FunFam" id="2.10.25.10:FF:000009">
    <property type="entry name" value="Low-density lipoprotein receptor isoform 1"/>
    <property type="match status" value="1"/>
</dbReference>
<sequence>MLFVSPGSANIAPLLSKEDLVDQFLMYNCPSLRNNYIVSRYKTDGLSAREFCESHGALLPGFTSNSDISNVFDCLNDDYHGDLKLITILISVTELSGGTQKLTFGDEDVDTSLWSPYDPNGDCALPISSNLCCAKLVQTSNHNFGIAETLTDSDVDCSCLYEYFLCQITNNVTILGDECALDLNSCSHSCSDEFLGYTCSCPEGYQLGSDQYTCEDVDECRDSDVSPCSQACVNVEGSYECECYDGYSLGGHSQACQDDDECALGTSTCDLNTQRCVNVDGSFQCECLQGYEVSGSFCTDIDECLENTDDCLYACFNTNGGFNCICPNGYQIDQDGNCNDVDECTDNVLNTCEQTCSNVIGSFYCSCHVGFEPVNSTDCEDINECNGTSGLCEHDCVNKEGSYYCTCHDGYSMDIHNTSFCVDNNECTMGTHTCNVNTERCVNTDGSFQCICLQGYQAIPNESCGDINECEEHTDICNQTCVNTDGSYHCDCTAGFKLSNNSSDCLDIDECGLPNSDPCDHICVNLYGSYQCLCYDGYNINRNGTCARTCDCSCKTSTDAAEEADPETVKKELIVPRSELSSYTRAKTSAPDTRTSAQSLGYFGLCLMVPEVAKPTAMEAEKHRDNAIFLFCLKEFGVAFLQTRAENLCPAMHVWPNSDIQQDSTVTRRD</sequence>
<dbReference type="InterPro" id="IPR049883">
    <property type="entry name" value="NOTCH1_EGF-like"/>
</dbReference>
<dbReference type="InterPro" id="IPR052080">
    <property type="entry name" value="vWF_C/EGF_Fibrillin"/>
</dbReference>
<dbReference type="SMART" id="SM00181">
    <property type="entry name" value="EGF"/>
    <property type="match status" value="9"/>
</dbReference>
<reference evidence="16 17" key="1">
    <citation type="journal article" date="2021" name="Elife">
        <title>Chloroplast acquisition without the gene transfer in kleptoplastic sea slugs, Plakobranchus ocellatus.</title>
        <authorList>
            <person name="Maeda T."/>
            <person name="Takahashi S."/>
            <person name="Yoshida T."/>
            <person name="Shimamura S."/>
            <person name="Takaki Y."/>
            <person name="Nagai Y."/>
            <person name="Toyoda A."/>
            <person name="Suzuki Y."/>
            <person name="Arimoto A."/>
            <person name="Ishii H."/>
            <person name="Satoh N."/>
            <person name="Nishiyama T."/>
            <person name="Hasebe M."/>
            <person name="Maruyama T."/>
            <person name="Minagawa J."/>
            <person name="Obokata J."/>
            <person name="Shigenobu S."/>
        </authorList>
    </citation>
    <scope>NUCLEOTIDE SEQUENCE [LARGE SCALE GENOMIC DNA]</scope>
</reference>
<comment type="subcellular location">
    <subcellularLocation>
        <location evidence="1">Membrane</location>
        <topology evidence="1">Single-pass type I membrane protein</topology>
    </subcellularLocation>
    <subcellularLocation>
        <location evidence="2">Secreted</location>
    </subcellularLocation>
</comment>
<evidence type="ECO:0000256" key="13">
    <source>
        <dbReference type="ARBA" id="ARBA00023180"/>
    </source>
</evidence>
<evidence type="ECO:0000313" key="17">
    <source>
        <dbReference type="Proteomes" id="UP000762676"/>
    </source>
</evidence>
<evidence type="ECO:0000256" key="8">
    <source>
        <dbReference type="ARBA" id="ARBA00022737"/>
    </source>
</evidence>
<dbReference type="InterPro" id="IPR000742">
    <property type="entry name" value="EGF"/>
</dbReference>
<keyword evidence="8" id="KW-0677">Repeat</keyword>
<keyword evidence="6" id="KW-0812">Transmembrane</keyword>
<evidence type="ECO:0000256" key="6">
    <source>
        <dbReference type="ARBA" id="ARBA00022692"/>
    </source>
</evidence>
<proteinExistence type="predicted"/>
<feature type="domain" description="EGF-like" evidence="15">
    <location>
        <begin position="175"/>
        <end position="215"/>
    </location>
</feature>
<dbReference type="InterPro" id="IPR026823">
    <property type="entry name" value="cEGF"/>
</dbReference>
<evidence type="ECO:0000256" key="1">
    <source>
        <dbReference type="ARBA" id="ARBA00004479"/>
    </source>
</evidence>
<dbReference type="InterPro" id="IPR016187">
    <property type="entry name" value="CTDL_fold"/>
</dbReference>
<organism evidence="16 17">
    <name type="scientific">Elysia marginata</name>
    <dbReference type="NCBI Taxonomy" id="1093978"/>
    <lineage>
        <taxon>Eukaryota</taxon>
        <taxon>Metazoa</taxon>
        <taxon>Spiralia</taxon>
        <taxon>Lophotrochozoa</taxon>
        <taxon>Mollusca</taxon>
        <taxon>Gastropoda</taxon>
        <taxon>Heterobranchia</taxon>
        <taxon>Euthyneura</taxon>
        <taxon>Panpulmonata</taxon>
        <taxon>Sacoglossa</taxon>
        <taxon>Placobranchoidea</taxon>
        <taxon>Plakobranchidae</taxon>
        <taxon>Elysia</taxon>
    </lineage>
</organism>
<comment type="caution">
    <text evidence="16">The sequence shown here is derived from an EMBL/GenBank/DDBJ whole genome shotgun (WGS) entry which is preliminary data.</text>
</comment>
<evidence type="ECO:0000256" key="14">
    <source>
        <dbReference type="PROSITE-ProRule" id="PRU00076"/>
    </source>
</evidence>
<evidence type="ECO:0000256" key="12">
    <source>
        <dbReference type="ARBA" id="ARBA00023170"/>
    </source>
</evidence>
<evidence type="ECO:0000256" key="9">
    <source>
        <dbReference type="ARBA" id="ARBA00022989"/>
    </source>
</evidence>
<dbReference type="InterPro" id="IPR001881">
    <property type="entry name" value="EGF-like_Ca-bd_dom"/>
</dbReference>
<dbReference type="SUPFAM" id="SSF57196">
    <property type="entry name" value="EGF/Laminin"/>
    <property type="match status" value="3"/>
</dbReference>
<dbReference type="InterPro" id="IPR009030">
    <property type="entry name" value="Growth_fac_rcpt_cys_sf"/>
</dbReference>
<dbReference type="GO" id="GO:0005576">
    <property type="term" value="C:extracellular region"/>
    <property type="evidence" value="ECO:0007669"/>
    <property type="project" value="UniProtKB-SubCell"/>
</dbReference>
<feature type="domain" description="EGF-like" evidence="15">
    <location>
        <begin position="216"/>
        <end position="257"/>
    </location>
</feature>
<keyword evidence="5" id="KW-0254">Endocytosis</keyword>
<keyword evidence="10" id="KW-0472">Membrane</keyword>
<dbReference type="GO" id="GO:0016020">
    <property type="term" value="C:membrane"/>
    <property type="evidence" value="ECO:0007669"/>
    <property type="project" value="UniProtKB-SubCell"/>
</dbReference>
<dbReference type="FunFam" id="2.10.25.10:FF:000038">
    <property type="entry name" value="Fibrillin 2"/>
    <property type="match status" value="1"/>
</dbReference>
<feature type="domain" description="EGF-like" evidence="15">
    <location>
        <begin position="258"/>
        <end position="299"/>
    </location>
</feature>
<keyword evidence="17" id="KW-1185">Reference proteome</keyword>
<dbReference type="InterPro" id="IPR000152">
    <property type="entry name" value="EGF-type_Asp/Asn_hydroxyl_site"/>
</dbReference>
<dbReference type="Gene3D" id="2.10.25.10">
    <property type="entry name" value="Laminin"/>
    <property type="match status" value="9"/>
</dbReference>
<dbReference type="PROSITE" id="PS01186">
    <property type="entry name" value="EGF_2"/>
    <property type="match status" value="7"/>
</dbReference>
<dbReference type="Pfam" id="PF12662">
    <property type="entry name" value="cEGF"/>
    <property type="match status" value="1"/>
</dbReference>
<keyword evidence="4 14" id="KW-0245">EGF-like domain</keyword>
<dbReference type="GO" id="GO:0005509">
    <property type="term" value="F:calcium ion binding"/>
    <property type="evidence" value="ECO:0007669"/>
    <property type="project" value="InterPro"/>
</dbReference>
<dbReference type="AlphaFoldDB" id="A0AAV4ILC8"/>
<keyword evidence="13" id="KW-0325">Glycoprotein</keyword>